<dbReference type="GO" id="GO:0008157">
    <property type="term" value="F:protein phosphatase 1 binding"/>
    <property type="evidence" value="ECO:0007669"/>
    <property type="project" value="TreeGrafter"/>
</dbReference>
<evidence type="ECO:0000256" key="1">
    <source>
        <dbReference type="SAM" id="MobiDB-lite"/>
    </source>
</evidence>
<organism evidence="3 4">
    <name type="scientific">Thamnocephalis sphaerospora</name>
    <dbReference type="NCBI Taxonomy" id="78915"/>
    <lineage>
        <taxon>Eukaryota</taxon>
        <taxon>Fungi</taxon>
        <taxon>Fungi incertae sedis</taxon>
        <taxon>Zoopagomycota</taxon>
        <taxon>Zoopagomycotina</taxon>
        <taxon>Zoopagomycetes</taxon>
        <taxon>Zoopagales</taxon>
        <taxon>Sigmoideomycetaceae</taxon>
        <taxon>Thamnocephalis</taxon>
    </lineage>
</organism>
<dbReference type="AlphaFoldDB" id="A0A4P9XQ46"/>
<dbReference type="Pfam" id="PF03370">
    <property type="entry name" value="CBM_21"/>
    <property type="match status" value="1"/>
</dbReference>
<protein>
    <submittedName>
        <fullName evidence="3">Putative phosphatase regulatory subunit-domain-containing protein</fullName>
    </submittedName>
</protein>
<feature type="compositionally biased region" description="Low complexity" evidence="1">
    <location>
        <begin position="167"/>
        <end position="182"/>
    </location>
</feature>
<proteinExistence type="predicted"/>
<reference evidence="4" key="1">
    <citation type="journal article" date="2018" name="Nat. Microbiol.">
        <title>Leveraging single-cell genomics to expand the fungal tree of life.</title>
        <authorList>
            <person name="Ahrendt S.R."/>
            <person name="Quandt C.A."/>
            <person name="Ciobanu D."/>
            <person name="Clum A."/>
            <person name="Salamov A."/>
            <person name="Andreopoulos B."/>
            <person name="Cheng J.F."/>
            <person name="Woyke T."/>
            <person name="Pelin A."/>
            <person name="Henrissat B."/>
            <person name="Reynolds N.K."/>
            <person name="Benny G.L."/>
            <person name="Smith M.E."/>
            <person name="James T.Y."/>
            <person name="Grigoriev I.V."/>
        </authorList>
    </citation>
    <scope>NUCLEOTIDE SEQUENCE [LARGE SCALE GENOMIC DNA]</scope>
    <source>
        <strain evidence="4">RSA 1356</strain>
    </source>
</reference>
<feature type="region of interest" description="Disordered" evidence="1">
    <location>
        <begin position="864"/>
        <end position="892"/>
    </location>
</feature>
<feature type="region of interest" description="Disordered" evidence="1">
    <location>
        <begin position="308"/>
        <end position="412"/>
    </location>
</feature>
<evidence type="ECO:0000313" key="3">
    <source>
        <dbReference type="EMBL" id="RKP08154.1"/>
    </source>
</evidence>
<feature type="compositionally biased region" description="Low complexity" evidence="1">
    <location>
        <begin position="320"/>
        <end position="342"/>
    </location>
</feature>
<feature type="region of interest" description="Disordered" evidence="1">
    <location>
        <begin position="127"/>
        <end position="182"/>
    </location>
</feature>
<accession>A0A4P9XQ46</accession>
<feature type="compositionally biased region" description="Polar residues" evidence="1">
    <location>
        <begin position="725"/>
        <end position="734"/>
    </location>
</feature>
<dbReference type="GO" id="GO:0005979">
    <property type="term" value="P:regulation of glycogen biosynthetic process"/>
    <property type="evidence" value="ECO:0007669"/>
    <property type="project" value="TreeGrafter"/>
</dbReference>
<name>A0A4P9XQ46_9FUNG</name>
<feature type="region of interest" description="Disordered" evidence="1">
    <location>
        <begin position="683"/>
        <end position="836"/>
    </location>
</feature>
<dbReference type="STRING" id="78915.A0A4P9XQ46"/>
<feature type="region of interest" description="Disordered" evidence="1">
    <location>
        <begin position="643"/>
        <end position="664"/>
    </location>
</feature>
<feature type="region of interest" description="Disordered" evidence="1">
    <location>
        <begin position="283"/>
        <end position="302"/>
    </location>
</feature>
<gene>
    <name evidence="3" type="ORF">THASP1DRAFT_23801</name>
</gene>
<feature type="compositionally biased region" description="Low complexity" evidence="1">
    <location>
        <begin position="289"/>
        <end position="298"/>
    </location>
</feature>
<feature type="compositionally biased region" description="Acidic residues" evidence="1">
    <location>
        <begin position="442"/>
        <end position="459"/>
    </location>
</feature>
<keyword evidence="4" id="KW-1185">Reference proteome</keyword>
<feature type="region of interest" description="Disordered" evidence="1">
    <location>
        <begin position="433"/>
        <end position="470"/>
    </location>
</feature>
<feature type="compositionally biased region" description="Basic and acidic residues" evidence="1">
    <location>
        <begin position="867"/>
        <end position="876"/>
    </location>
</feature>
<feature type="compositionally biased region" description="Polar residues" evidence="1">
    <location>
        <begin position="355"/>
        <end position="364"/>
    </location>
</feature>
<feature type="compositionally biased region" description="Low complexity" evidence="1">
    <location>
        <begin position="1003"/>
        <end position="1025"/>
    </location>
</feature>
<feature type="domain" description="CBM21" evidence="2">
    <location>
        <begin position="495"/>
        <end position="610"/>
    </location>
</feature>
<dbReference type="InterPro" id="IPR005036">
    <property type="entry name" value="CBM21_dom"/>
</dbReference>
<dbReference type="EMBL" id="KZ992631">
    <property type="protein sequence ID" value="RKP08154.1"/>
    <property type="molecule type" value="Genomic_DNA"/>
</dbReference>
<sequence>MTLYRATIVCQQCKQKIYITKECDSGVHIPGTVIPLLAALLRICSGRLTLASTASTAVAAPPSRQLRTRVHPAVAALAAATTASPSTVDSGSASVGAGSAVRTDMAARSDASPTLLDDARTTDTVASFSCPNTANSSSPPPTLSMTSLSTTVPSSSTALRPSRRDSTAGCVAASTSGSSSARHTTATAAAAAAASPVVAAAASATTNFWGTRHVRLFSAKPKLAQVLPKKTTAPATSEMTAIAPGVTLAGSSSETRGAAVLVKSPPLSAPAAVQRSHMKMLSAEPMDSEPQPQQPEQQASVTRPVAPLHYMSPKMPKGIAQAQAKPAPTATATAAAAPTAPAGEASSALAKKPQRTNSAPNLFNPNDGRPSGLWARRQSLVTKKSGEIVKPSLKLTKGRGMKPRSISEPTTPTKFVHFDSQIRRVRFFSKVESPESVAGTESESDDESDDNSIGDDDYETLGSESESDAGLSLCGTRSCGVHIKMPNFPTASLFDCTVRPVSIESIKLAEGATHLCVMIRCQNLAFQKTVLIRYTDDDWSTSDEICGEYHDSIADHSYDRFLVQLPILKSARQRTAHDNGRLAVMDMCVRYIVDGKEFWDNNHGRNYCVVISKMGNTTRRNKHSNKASKQAQEDYFTQRLSEQLNGKASEPPSVLRTGMGKSATERQAVLRDAEKAWHTMIAGIKDGSGDDEDEETHSAEALRGRRVTVRRSQAPSESAARCEFESSTGRSPDSWNAPIRKPNNKSFGGRYDFGASLKAAKREVHRRSQTAPATVAPGGSSSSSSSDEGKNRHTVAALQPRRTQIGFALPSKRTPATVPTTARPRSLSESSMPDTVTKETKASALTRAIDAATTAAACDVAASPKTEAAEAPRAHDTPALSRPRSSTALSAPVPSDCTNASLFAGSPSVLFLDEGLRQYASSAASMPVVSASPSSHAPVMTCFASTPIVSPRFGFGFSGMGIAGAFGGKDGITTPTGSPGPHGATRPAPSPRFSMPFRRDYALSLGSSPLSSPSPSTTPLQWIRG</sequence>
<evidence type="ECO:0000259" key="2">
    <source>
        <dbReference type="PROSITE" id="PS51159"/>
    </source>
</evidence>
<dbReference type="OrthoDB" id="1881at2759"/>
<dbReference type="PROSITE" id="PS51159">
    <property type="entry name" value="CBM21"/>
    <property type="match status" value="1"/>
</dbReference>
<feature type="region of interest" description="Disordered" evidence="1">
    <location>
        <begin position="968"/>
        <end position="1025"/>
    </location>
</feature>
<dbReference type="Proteomes" id="UP000271241">
    <property type="component" value="Unassembled WGS sequence"/>
</dbReference>
<dbReference type="PANTHER" id="PTHR12307:SF36">
    <property type="entry name" value="GLYCOGEN-BINDING SUBUNIT 76A"/>
    <property type="match status" value="1"/>
</dbReference>
<dbReference type="Gene3D" id="2.60.40.2440">
    <property type="entry name" value="Carbohydrate binding type-21 domain"/>
    <property type="match status" value="1"/>
</dbReference>
<feature type="compositionally biased region" description="Low complexity" evidence="1">
    <location>
        <begin position="143"/>
        <end position="157"/>
    </location>
</feature>
<evidence type="ECO:0000313" key="4">
    <source>
        <dbReference type="Proteomes" id="UP000271241"/>
    </source>
</evidence>
<dbReference type="InterPro" id="IPR050782">
    <property type="entry name" value="PP1_regulatory_subunit_3"/>
</dbReference>
<dbReference type="GO" id="GO:0000164">
    <property type="term" value="C:protein phosphatase type 1 complex"/>
    <property type="evidence" value="ECO:0007669"/>
    <property type="project" value="TreeGrafter"/>
</dbReference>
<dbReference type="GO" id="GO:2001069">
    <property type="term" value="F:glycogen binding"/>
    <property type="evidence" value="ECO:0007669"/>
    <property type="project" value="TreeGrafter"/>
</dbReference>
<dbReference type="PANTHER" id="PTHR12307">
    <property type="entry name" value="PROTEIN PHOSPHATASE 1 REGULATORY SUBUNIT"/>
    <property type="match status" value="1"/>
</dbReference>
<dbReference type="InterPro" id="IPR038175">
    <property type="entry name" value="CBM21_dom_sf"/>
</dbReference>
<feature type="compositionally biased region" description="Low complexity" evidence="1">
    <location>
        <begin position="813"/>
        <end position="825"/>
    </location>
</feature>